<dbReference type="PROSITE" id="PS50879">
    <property type="entry name" value="RNASE_H_1"/>
    <property type="match status" value="1"/>
</dbReference>
<protein>
    <submittedName>
        <fullName evidence="5">Bifunctional RNase H/acid phosphatase</fullName>
    </submittedName>
</protein>
<dbReference type="AlphaFoldDB" id="A0A8J3N9M2"/>
<dbReference type="EMBL" id="BOMB01000012">
    <property type="protein sequence ID" value="GID11241.1"/>
    <property type="molecule type" value="Genomic_DNA"/>
</dbReference>
<dbReference type="PANTHER" id="PTHR46387">
    <property type="entry name" value="POLYNUCLEOTIDYL TRANSFERASE, RIBONUCLEASE H-LIKE SUPERFAMILY PROTEIN"/>
    <property type="match status" value="1"/>
</dbReference>
<dbReference type="SMART" id="SM00855">
    <property type="entry name" value="PGAM"/>
    <property type="match status" value="1"/>
</dbReference>
<dbReference type="Gene3D" id="3.40.50.1240">
    <property type="entry name" value="Phosphoglycerate mutase-like"/>
    <property type="match status" value="1"/>
</dbReference>
<dbReference type="InterPro" id="IPR002156">
    <property type="entry name" value="RNaseH_domain"/>
</dbReference>
<dbReference type="InterPro" id="IPR012337">
    <property type="entry name" value="RNaseH-like_sf"/>
</dbReference>
<sequence length="378" mass="39514">MTVERVVVEADGGSRGNPGPAGFGALVRDPATGTVLAERAEFLGVTTNNVAEYAGLVAGLRAAAELGARRVDVRMDSKLVVEQMAGRWKVKHPGLRPRYEEATRLVAGFAEVTFTWIPRARNKHADALANAAMDAGVRGVPVSLDTVETVALDSPGTPEVAVASTPPAGTAAPDPLRTRMILVRHAATEQTRQGVFCGRDCDPELSDIGRMQAVALADRLAVLAPGAAVLTSPLTRARDTAAVVASRSGTTVVVEPDLAECSFGAWDGRTFAEIQQEWPDELAGWLASTAVAPPGGESIDDAAARFTPVLDAARTRYAGGTVIVVGHGTMVKLALRDVLGAGKRFLDSIQTSPAGLSIVDTWPDGTAAVRTVNETTHL</sequence>
<dbReference type="RefSeq" id="WP_203657171.1">
    <property type="nucleotide sequence ID" value="NZ_BAAAZM010000006.1"/>
</dbReference>
<reference evidence="5" key="1">
    <citation type="submission" date="2021-01" db="EMBL/GenBank/DDBJ databases">
        <title>Whole genome shotgun sequence of Actinocatenispora rupis NBRC 107355.</title>
        <authorList>
            <person name="Komaki H."/>
            <person name="Tamura T."/>
        </authorList>
    </citation>
    <scope>NUCLEOTIDE SEQUENCE</scope>
    <source>
        <strain evidence="5">NBRC 107355</strain>
    </source>
</reference>
<dbReference type="Pfam" id="PF00300">
    <property type="entry name" value="His_Phos_1"/>
    <property type="match status" value="1"/>
</dbReference>
<feature type="active site" description="Tele-phosphohistidine intermediate" evidence="1">
    <location>
        <position position="185"/>
    </location>
</feature>
<dbReference type="InterPro" id="IPR014636">
    <property type="entry name" value="RNaseH/PGlycerate_mutase"/>
</dbReference>
<dbReference type="Gene3D" id="3.30.420.10">
    <property type="entry name" value="Ribonuclease H-like superfamily/Ribonuclease H"/>
    <property type="match status" value="1"/>
</dbReference>
<evidence type="ECO:0000256" key="1">
    <source>
        <dbReference type="PIRSR" id="PIRSR036922-1"/>
    </source>
</evidence>
<dbReference type="InterPro" id="IPR029033">
    <property type="entry name" value="His_PPase_superfam"/>
</dbReference>
<accession>A0A8J3N9M2</accession>
<evidence type="ECO:0000259" key="4">
    <source>
        <dbReference type="PROSITE" id="PS50879"/>
    </source>
</evidence>
<feature type="active site" description="Proton donor/acceptor; for phosphatase activity" evidence="1">
    <location>
        <position position="260"/>
    </location>
</feature>
<feature type="active site" description="Proton donor/acceptor" evidence="2">
    <location>
        <position position="260"/>
    </location>
</feature>
<dbReference type="PANTHER" id="PTHR46387:SF2">
    <property type="entry name" value="RIBONUCLEASE HI"/>
    <property type="match status" value="1"/>
</dbReference>
<dbReference type="SUPFAM" id="SSF53098">
    <property type="entry name" value="Ribonuclease H-like"/>
    <property type="match status" value="1"/>
</dbReference>
<organism evidence="5 6">
    <name type="scientific">Actinocatenispora rupis</name>
    <dbReference type="NCBI Taxonomy" id="519421"/>
    <lineage>
        <taxon>Bacteria</taxon>
        <taxon>Bacillati</taxon>
        <taxon>Actinomycetota</taxon>
        <taxon>Actinomycetes</taxon>
        <taxon>Micromonosporales</taxon>
        <taxon>Micromonosporaceae</taxon>
        <taxon>Actinocatenispora</taxon>
    </lineage>
</organism>
<name>A0A8J3N9M2_9ACTN</name>
<dbReference type="Pfam" id="PF13456">
    <property type="entry name" value="RVT_3"/>
    <property type="match status" value="1"/>
</dbReference>
<dbReference type="InterPro" id="IPR036397">
    <property type="entry name" value="RNaseH_sf"/>
</dbReference>
<feature type="binding site" evidence="3">
    <location>
        <position position="236"/>
    </location>
    <ligand>
        <name>substrate</name>
    </ligand>
</feature>
<gene>
    <name evidence="5" type="ORF">Aru02nite_21300</name>
</gene>
<keyword evidence="6" id="KW-1185">Reference proteome</keyword>
<dbReference type="SUPFAM" id="SSF53254">
    <property type="entry name" value="Phosphoglycerate mutase-like"/>
    <property type="match status" value="1"/>
</dbReference>
<evidence type="ECO:0000256" key="2">
    <source>
        <dbReference type="PIRSR" id="PIRSR613078-1"/>
    </source>
</evidence>
<dbReference type="PIRSF" id="PIRSF036922">
    <property type="entry name" value="RNaseH_PGAM"/>
    <property type="match status" value="1"/>
</dbReference>
<dbReference type="GO" id="GO:0003676">
    <property type="term" value="F:nucleic acid binding"/>
    <property type="evidence" value="ECO:0007669"/>
    <property type="project" value="InterPro"/>
</dbReference>
<evidence type="ECO:0000256" key="3">
    <source>
        <dbReference type="PIRSR" id="PIRSR613078-2"/>
    </source>
</evidence>
<evidence type="ECO:0000313" key="6">
    <source>
        <dbReference type="Proteomes" id="UP000612808"/>
    </source>
</evidence>
<evidence type="ECO:0000313" key="5">
    <source>
        <dbReference type="EMBL" id="GID11241.1"/>
    </source>
</evidence>
<proteinExistence type="predicted"/>
<comment type="caution">
    <text evidence="5">The sequence shown here is derived from an EMBL/GenBank/DDBJ whole genome shotgun (WGS) entry which is preliminary data.</text>
</comment>
<dbReference type="InterPro" id="IPR013078">
    <property type="entry name" value="His_Pase_superF_clade-1"/>
</dbReference>
<dbReference type="Proteomes" id="UP000612808">
    <property type="component" value="Unassembled WGS sequence"/>
</dbReference>
<dbReference type="GO" id="GO:0004523">
    <property type="term" value="F:RNA-DNA hybrid ribonuclease activity"/>
    <property type="evidence" value="ECO:0007669"/>
    <property type="project" value="InterPro"/>
</dbReference>
<dbReference type="CDD" id="cd09279">
    <property type="entry name" value="RNase_HI_like"/>
    <property type="match status" value="1"/>
</dbReference>
<dbReference type="CDD" id="cd07067">
    <property type="entry name" value="HP_PGM_like"/>
    <property type="match status" value="1"/>
</dbReference>
<dbReference type="NCBIfam" id="NF005567">
    <property type="entry name" value="PRK07238.1"/>
    <property type="match status" value="1"/>
</dbReference>
<feature type="domain" description="RNase H type-1" evidence="4">
    <location>
        <begin position="2"/>
        <end position="142"/>
    </location>
</feature>